<sequence>MWLVISLWVVLLAQGVVDGVARTSGNYAFPTVAMPGFGAGNVSDDGLGRGVKRSIQIIGADGTAFPVSADELLAPMPASSASFTIDRILAPTQNIAPSLPPETVDYLEYQARRLKPGADPVGLLVEWQPETINLATLQQTSSDSPTIREVSW</sequence>
<comment type="caution">
    <text evidence="1">The sequence shown here is derived from an EMBL/GenBank/DDBJ whole genome shotgun (WGS) entry which is preliminary data.</text>
</comment>
<gene>
    <name evidence="1" type="ORF">MMUR_55350</name>
</gene>
<evidence type="ECO:0000313" key="2">
    <source>
        <dbReference type="Proteomes" id="UP000465241"/>
    </source>
</evidence>
<organism evidence="1 2">
    <name type="scientific">Mycolicibacterium murale</name>
    <dbReference type="NCBI Taxonomy" id="182220"/>
    <lineage>
        <taxon>Bacteria</taxon>
        <taxon>Bacillati</taxon>
        <taxon>Actinomycetota</taxon>
        <taxon>Actinomycetes</taxon>
        <taxon>Mycobacteriales</taxon>
        <taxon>Mycobacteriaceae</taxon>
        <taxon>Mycolicibacterium</taxon>
    </lineage>
</organism>
<reference evidence="1 2" key="1">
    <citation type="journal article" date="2019" name="Emerg. Microbes Infect.">
        <title>Comprehensive subspecies identification of 175 nontuberculous mycobacteria species based on 7547 genomic profiles.</title>
        <authorList>
            <person name="Matsumoto Y."/>
            <person name="Kinjo T."/>
            <person name="Motooka D."/>
            <person name="Nabeya D."/>
            <person name="Jung N."/>
            <person name="Uechi K."/>
            <person name="Horii T."/>
            <person name="Iida T."/>
            <person name="Fujita J."/>
            <person name="Nakamura S."/>
        </authorList>
    </citation>
    <scope>NUCLEOTIDE SEQUENCE [LARGE SCALE GENOMIC DNA]</scope>
    <source>
        <strain evidence="1 2">JCM 13392</strain>
    </source>
</reference>
<dbReference type="AlphaFoldDB" id="A0A7I9WV06"/>
<accession>A0A7I9WV06</accession>
<evidence type="ECO:0000313" key="1">
    <source>
        <dbReference type="EMBL" id="GFG61399.1"/>
    </source>
</evidence>
<name>A0A7I9WV06_9MYCO</name>
<keyword evidence="2" id="KW-1185">Reference proteome</keyword>
<protein>
    <submittedName>
        <fullName evidence="1">Uncharacterized protein</fullName>
    </submittedName>
</protein>
<dbReference type="EMBL" id="BLKT01000003">
    <property type="protein sequence ID" value="GFG61399.1"/>
    <property type="molecule type" value="Genomic_DNA"/>
</dbReference>
<dbReference type="Proteomes" id="UP000465241">
    <property type="component" value="Unassembled WGS sequence"/>
</dbReference>
<proteinExistence type="predicted"/>